<name>A0ABP7P5V4_9GAMM</name>
<proteinExistence type="predicted"/>
<protein>
    <submittedName>
        <fullName evidence="1">Uncharacterized protein</fullName>
    </submittedName>
</protein>
<sequence>MKKVTSKTLNKMIVAYLLERYAPLNFKKKSGLDSLYRWEGQAYTWLCPLTHPSWSKERSEECIEIIPSSQFGFMIPTQIYRHFMLDEDLLVKPESAGGIRLNYPYLSNGALTRLEFFPETSQEEFLNIIGSVFDKILARLAEIRKPTDVLAIYLNRNAHGSAEYDLAHWNDYTGILTGLNYAALYGPEHYLMLKKRHLPFFNQFDDTLDMKVRALKMIAYLDAVVAGTETPPA</sequence>
<organism evidence="1 2">
    <name type="scientific">Allohahella marinimesophila</name>
    <dbReference type="NCBI Taxonomy" id="1054972"/>
    <lineage>
        <taxon>Bacteria</taxon>
        <taxon>Pseudomonadati</taxon>
        <taxon>Pseudomonadota</taxon>
        <taxon>Gammaproteobacteria</taxon>
        <taxon>Oceanospirillales</taxon>
        <taxon>Hahellaceae</taxon>
        <taxon>Allohahella</taxon>
    </lineage>
</organism>
<keyword evidence="2" id="KW-1185">Reference proteome</keyword>
<dbReference type="Proteomes" id="UP001501337">
    <property type="component" value="Unassembled WGS sequence"/>
</dbReference>
<reference evidence="2" key="1">
    <citation type="journal article" date="2019" name="Int. J. Syst. Evol. Microbiol.">
        <title>The Global Catalogue of Microorganisms (GCM) 10K type strain sequencing project: providing services to taxonomists for standard genome sequencing and annotation.</title>
        <authorList>
            <consortium name="The Broad Institute Genomics Platform"/>
            <consortium name="The Broad Institute Genome Sequencing Center for Infectious Disease"/>
            <person name="Wu L."/>
            <person name="Ma J."/>
        </authorList>
    </citation>
    <scope>NUCLEOTIDE SEQUENCE [LARGE SCALE GENOMIC DNA]</scope>
    <source>
        <strain evidence="2">JCM 17555</strain>
    </source>
</reference>
<gene>
    <name evidence="1" type="ORF">GCM10022278_18010</name>
</gene>
<dbReference type="EMBL" id="BAABBO010000009">
    <property type="protein sequence ID" value="GAA3960272.1"/>
    <property type="molecule type" value="Genomic_DNA"/>
</dbReference>
<evidence type="ECO:0000313" key="2">
    <source>
        <dbReference type="Proteomes" id="UP001501337"/>
    </source>
</evidence>
<dbReference type="RefSeq" id="WP_344805487.1">
    <property type="nucleotide sequence ID" value="NZ_BAABBO010000009.1"/>
</dbReference>
<comment type="caution">
    <text evidence="1">The sequence shown here is derived from an EMBL/GenBank/DDBJ whole genome shotgun (WGS) entry which is preliminary data.</text>
</comment>
<evidence type="ECO:0000313" key="1">
    <source>
        <dbReference type="EMBL" id="GAA3960272.1"/>
    </source>
</evidence>
<accession>A0ABP7P5V4</accession>